<dbReference type="AlphaFoldDB" id="A0A031JRD4"/>
<organism evidence="2 3">
    <name type="scientific">Novosphingobium resinovorum</name>
    <dbReference type="NCBI Taxonomy" id="158500"/>
    <lineage>
        <taxon>Bacteria</taxon>
        <taxon>Pseudomonadati</taxon>
        <taxon>Pseudomonadota</taxon>
        <taxon>Alphaproteobacteria</taxon>
        <taxon>Sphingomonadales</taxon>
        <taxon>Sphingomonadaceae</taxon>
        <taxon>Novosphingobium</taxon>
    </lineage>
</organism>
<reference evidence="2 3" key="1">
    <citation type="submission" date="2014-03" db="EMBL/GenBank/DDBJ databases">
        <title>Whole genome sequence of Novosphingobium resinovorum KF1.</title>
        <authorList>
            <person name="Gan H.M."/>
            <person name="Gan H.Y."/>
            <person name="Chew T.H."/>
            <person name="Savka M.A."/>
        </authorList>
    </citation>
    <scope>NUCLEOTIDE SEQUENCE [LARGE SCALE GENOMIC DNA]</scope>
    <source>
        <strain evidence="2 3">KF1</strain>
    </source>
</reference>
<dbReference type="Gene3D" id="3.30.1540.10">
    <property type="entry name" value="formyl-coa transferase, domain 3"/>
    <property type="match status" value="1"/>
</dbReference>
<dbReference type="InterPro" id="IPR044855">
    <property type="entry name" value="CoA-Trfase_III_dom3_sf"/>
</dbReference>
<comment type="caution">
    <text evidence="2">The sequence shown here is derived from an EMBL/GenBank/DDBJ whole genome shotgun (WGS) entry which is preliminary data.</text>
</comment>
<dbReference type="InterPro" id="IPR050483">
    <property type="entry name" value="CoA-transferase_III_domain"/>
</dbReference>
<accession>A0A031JRD4</accession>
<name>A0A031JRD4_9SPHN</name>
<keyword evidence="1" id="KW-0808">Transferase</keyword>
<proteinExistence type="predicted"/>
<dbReference type="RefSeq" id="WP_162177414.1">
    <property type="nucleotide sequence ID" value="NZ_JFYZ01000027.1"/>
</dbReference>
<dbReference type="GO" id="GO:0008410">
    <property type="term" value="F:CoA-transferase activity"/>
    <property type="evidence" value="ECO:0007669"/>
    <property type="project" value="TreeGrafter"/>
</dbReference>
<sequence length="397" mass="41512">MAQGILSGLTVIDLTQNVAGPFCSQVLGDLGATVIKVERPGSGDDTRAWSPPSVGRHSSTFLALNRNKSSICVDIDSIEGRKLIADLVATADIFIHSMKPGSAERRGLGWDDLRKINPKLVYSAISAFGSSGPLSSLPGYDPLMQAFTGVMSTTGNEGEDPVRVGVSLIDMGTGMWAAIGILSSLLARVGTGEGANVEASLLDTGVGWMSVFVSSFGASGEVPRKMGSAMAMTAPYELFTAADGSVFIAAGNDRLFAKVCGGLGALALSEDPRFKTNPERVHHRHELHAELSRLVRTRPVAEVVACLRAAGAPCSEMNTVDKMLTHPQIEAAGIVRPLPVADCADHRVVALPVKIGGARGARFEQPPELGADTDSILARLGYDPKQVAALRASGAIA</sequence>
<dbReference type="Gene3D" id="3.40.50.10540">
    <property type="entry name" value="Crotonobetainyl-coa:carnitine coa-transferase, domain 1"/>
    <property type="match status" value="1"/>
</dbReference>
<evidence type="ECO:0000256" key="1">
    <source>
        <dbReference type="ARBA" id="ARBA00022679"/>
    </source>
</evidence>
<dbReference type="eggNOG" id="COG1804">
    <property type="taxonomic scope" value="Bacteria"/>
</dbReference>
<dbReference type="PANTHER" id="PTHR48207">
    <property type="entry name" value="SUCCINATE--HYDROXYMETHYLGLUTARATE COA-TRANSFERASE"/>
    <property type="match status" value="1"/>
</dbReference>
<evidence type="ECO:0000313" key="3">
    <source>
        <dbReference type="Proteomes" id="UP000024329"/>
    </source>
</evidence>
<protein>
    <submittedName>
        <fullName evidence="2">L-carnitine dehydratase/bile acid-inducible protein F</fullName>
    </submittedName>
</protein>
<dbReference type="Pfam" id="PF02515">
    <property type="entry name" value="CoA_transf_3"/>
    <property type="match status" value="1"/>
</dbReference>
<dbReference type="PANTHER" id="PTHR48207:SF3">
    <property type="entry name" value="SUCCINATE--HYDROXYMETHYLGLUTARATE COA-TRANSFERASE"/>
    <property type="match status" value="1"/>
</dbReference>
<dbReference type="InterPro" id="IPR003673">
    <property type="entry name" value="CoA-Trfase_fam_III"/>
</dbReference>
<gene>
    <name evidence="2" type="ORF">BV97_04096</name>
</gene>
<dbReference type="SUPFAM" id="SSF89796">
    <property type="entry name" value="CoA-transferase family III (CaiB/BaiF)"/>
    <property type="match status" value="1"/>
</dbReference>
<dbReference type="EMBL" id="JFYZ01000027">
    <property type="protein sequence ID" value="EZP79333.1"/>
    <property type="molecule type" value="Genomic_DNA"/>
</dbReference>
<dbReference type="InterPro" id="IPR023606">
    <property type="entry name" value="CoA-Trfase_III_dom_1_sf"/>
</dbReference>
<evidence type="ECO:0000313" key="2">
    <source>
        <dbReference type="EMBL" id="EZP79333.1"/>
    </source>
</evidence>
<dbReference type="PATRIC" id="fig|158500.4.peg.4163"/>
<dbReference type="Proteomes" id="UP000024329">
    <property type="component" value="Unassembled WGS sequence"/>
</dbReference>